<feature type="binding site" evidence="2">
    <location>
        <begin position="109"/>
        <end position="110"/>
    </location>
    <ligand>
        <name>CoA</name>
        <dbReference type="ChEBI" id="CHEBI:57287"/>
    </ligand>
</feature>
<dbReference type="GO" id="GO:0009366">
    <property type="term" value="C:enterobactin synthetase complex"/>
    <property type="evidence" value="ECO:0007669"/>
    <property type="project" value="InterPro"/>
</dbReference>
<keyword evidence="3" id="KW-0460">Magnesium</keyword>
<feature type="binding site" evidence="3">
    <location>
        <position position="133"/>
    </location>
    <ligand>
        <name>Mg(2+)</name>
        <dbReference type="ChEBI" id="CHEBI:18420"/>
    </ligand>
</feature>
<comment type="caution">
    <text evidence="6">The sequence shown here is derived from an EMBL/GenBank/DDBJ whole genome shotgun (WGS) entry which is preliminary data.</text>
</comment>
<name>A0A7J5ULP7_9MICO</name>
<evidence type="ECO:0000259" key="4">
    <source>
        <dbReference type="Pfam" id="PF01648"/>
    </source>
</evidence>
<evidence type="ECO:0000259" key="5">
    <source>
        <dbReference type="Pfam" id="PF17837"/>
    </source>
</evidence>
<dbReference type="Gene3D" id="3.90.470.20">
    <property type="entry name" value="4'-phosphopantetheinyl transferase domain"/>
    <property type="match status" value="1"/>
</dbReference>
<dbReference type="OrthoDB" id="8210607at2"/>
<feature type="binding site" evidence="2">
    <location>
        <position position="67"/>
    </location>
    <ligand>
        <name>CoA</name>
        <dbReference type="ChEBI" id="CHEBI:57287"/>
    </ligand>
</feature>
<feature type="domain" description="4'-phosphopantetheinyl transferase" evidence="4">
    <location>
        <begin position="127"/>
        <end position="210"/>
    </location>
</feature>
<dbReference type="PANTHER" id="PTHR38096">
    <property type="entry name" value="ENTEROBACTIN SYNTHASE COMPONENT D"/>
    <property type="match status" value="1"/>
</dbReference>
<comment type="cofactor">
    <cofactor evidence="3">
        <name>Mg(2+)</name>
        <dbReference type="ChEBI" id="CHEBI:18420"/>
    </cofactor>
</comment>
<feature type="binding site" evidence="2">
    <location>
        <position position="131"/>
    </location>
    <ligand>
        <name>CoA</name>
        <dbReference type="ChEBI" id="CHEBI:57287"/>
    </ligand>
</feature>
<feature type="binding site" evidence="3">
    <location>
        <position position="132"/>
    </location>
    <ligand>
        <name>Mg(2+)</name>
        <dbReference type="ChEBI" id="CHEBI:18420"/>
    </ligand>
</feature>
<dbReference type="InterPro" id="IPR003542">
    <property type="entry name" value="Enbac_synth_compD-like"/>
</dbReference>
<keyword evidence="7" id="KW-1185">Reference proteome</keyword>
<dbReference type="GO" id="GO:0005886">
    <property type="term" value="C:plasma membrane"/>
    <property type="evidence" value="ECO:0007669"/>
    <property type="project" value="TreeGrafter"/>
</dbReference>
<feature type="binding site" evidence="2">
    <location>
        <position position="190"/>
    </location>
    <ligand>
        <name>CoA</name>
        <dbReference type="ChEBI" id="CHEBI:57287"/>
    </ligand>
</feature>
<accession>A0A7J5ULP7</accession>
<dbReference type="GO" id="GO:0000287">
    <property type="term" value="F:magnesium ion binding"/>
    <property type="evidence" value="ECO:0007669"/>
    <property type="project" value="InterPro"/>
</dbReference>
<evidence type="ECO:0000313" key="6">
    <source>
        <dbReference type="EMBL" id="KAE8763282.1"/>
    </source>
</evidence>
<organism evidence="6 7">
    <name type="scientific">Georgenia thermotolerans</name>
    <dbReference type="NCBI Taxonomy" id="527326"/>
    <lineage>
        <taxon>Bacteria</taxon>
        <taxon>Bacillati</taxon>
        <taxon>Actinomycetota</taxon>
        <taxon>Actinomycetes</taxon>
        <taxon>Micrococcales</taxon>
        <taxon>Bogoriellaceae</taxon>
        <taxon>Georgenia</taxon>
    </lineage>
</organism>
<evidence type="ECO:0000256" key="1">
    <source>
        <dbReference type="ARBA" id="ARBA00022679"/>
    </source>
</evidence>
<evidence type="ECO:0000313" key="7">
    <source>
        <dbReference type="Proteomes" id="UP000451860"/>
    </source>
</evidence>
<evidence type="ECO:0000256" key="2">
    <source>
        <dbReference type="PIRSR" id="PIRSR603542-1"/>
    </source>
</evidence>
<dbReference type="Proteomes" id="UP000451860">
    <property type="component" value="Unassembled WGS sequence"/>
</dbReference>
<reference evidence="6 7" key="1">
    <citation type="submission" date="2019-10" db="EMBL/GenBank/DDBJ databases">
        <title>Georgenia wutianyii sp. nov. and Georgenia yuyongxinii sp. nov. isolated from plateau pika (Ochotona curzoniae) in the Qinghai-Tibet plateau of China.</title>
        <authorList>
            <person name="Tian Z."/>
        </authorList>
    </citation>
    <scope>NUCLEOTIDE SEQUENCE [LARGE SCALE GENOMIC DNA]</scope>
    <source>
        <strain evidence="6 7">DSM 21501</strain>
    </source>
</reference>
<feature type="binding site" evidence="2">
    <location>
        <position position="59"/>
    </location>
    <ligand>
        <name>CoA</name>
        <dbReference type="ChEBI" id="CHEBI:57287"/>
    </ligand>
</feature>
<feature type="domain" description="4'-phosphopantetheinyl transferase N-terminal" evidence="5">
    <location>
        <begin position="47"/>
        <end position="120"/>
    </location>
</feature>
<gene>
    <name evidence="6" type="ORF">GB883_14940</name>
</gene>
<dbReference type="EMBL" id="WHJE01000082">
    <property type="protein sequence ID" value="KAE8763282.1"/>
    <property type="molecule type" value="Genomic_DNA"/>
</dbReference>
<dbReference type="Pfam" id="PF01648">
    <property type="entry name" value="ACPS"/>
    <property type="match status" value="1"/>
</dbReference>
<feature type="binding site" evidence="3">
    <location>
        <position position="131"/>
    </location>
    <ligand>
        <name>Mg(2+)</name>
        <dbReference type="ChEBI" id="CHEBI:18420"/>
    </ligand>
</feature>
<feature type="binding site" evidence="2">
    <location>
        <position position="180"/>
    </location>
    <ligand>
        <name>CoA</name>
        <dbReference type="ChEBI" id="CHEBI:57287"/>
    </ligand>
</feature>
<dbReference type="Pfam" id="PF17837">
    <property type="entry name" value="4PPT_N"/>
    <property type="match status" value="1"/>
</dbReference>
<dbReference type="GO" id="GO:0008897">
    <property type="term" value="F:holo-[acyl-carrier-protein] synthase activity"/>
    <property type="evidence" value="ECO:0007669"/>
    <property type="project" value="InterPro"/>
</dbReference>
<dbReference type="PANTHER" id="PTHR38096:SF1">
    <property type="entry name" value="ENTEROBACTIN SYNTHASE COMPONENT D"/>
    <property type="match status" value="1"/>
</dbReference>
<dbReference type="GO" id="GO:0009239">
    <property type="term" value="P:enterobactin biosynthetic process"/>
    <property type="evidence" value="ECO:0007669"/>
    <property type="project" value="InterPro"/>
</dbReference>
<dbReference type="InterPro" id="IPR041354">
    <property type="entry name" value="4PPT_N"/>
</dbReference>
<dbReference type="InterPro" id="IPR037143">
    <property type="entry name" value="4-PPantetheinyl_Trfase_dom_sf"/>
</dbReference>
<feature type="binding site" evidence="2">
    <location>
        <position position="176"/>
    </location>
    <ligand>
        <name>CoA</name>
        <dbReference type="ChEBI" id="CHEBI:57287"/>
    </ligand>
</feature>
<protein>
    <submittedName>
        <fullName evidence="6">4'-phosphopantetheinyl transferase superfamily protein</fullName>
    </submittedName>
</protein>
<evidence type="ECO:0000256" key="3">
    <source>
        <dbReference type="PIRSR" id="PIRSR603542-2"/>
    </source>
</evidence>
<sequence length="256" mass="26893">MPGGARGPARWSVSEIDDGARLLGGLVPDVVVVETFTSDPAAAVLPEEAALVAAAPPERRRAFAAARSCARRALVQLGVAPGPILLDPDAPAWAYRAPRWPAGVVGSMTHCDGYHAAAVARSATVAAVGIDAEPNAPLPAVVRDLVTLDEERAALARLSGARPDVAWDRLVFSAKESVYKAWFPLTRRWLDFGDCLVRPGLDGTFTAELRVRPPVFAGVAGRRLTGRWRTTTRGGRAYVATALTVPAFGAGGGAVR</sequence>
<dbReference type="PRINTS" id="PR01399">
    <property type="entry name" value="ENTSNTHTASED"/>
</dbReference>
<keyword evidence="3" id="KW-0479">Metal-binding</keyword>
<dbReference type="SUPFAM" id="SSF56214">
    <property type="entry name" value="4'-phosphopantetheinyl transferase"/>
    <property type="match status" value="1"/>
</dbReference>
<dbReference type="AlphaFoldDB" id="A0A7J5ULP7"/>
<proteinExistence type="predicted"/>
<dbReference type="InterPro" id="IPR008278">
    <property type="entry name" value="4-PPantetheinyl_Trfase_dom"/>
</dbReference>
<keyword evidence="1 6" id="KW-0808">Transferase</keyword>